<dbReference type="Gene3D" id="3.90.20.10">
    <property type="match status" value="1"/>
</dbReference>
<accession>A0A7C3WKJ7</accession>
<protein>
    <recommendedName>
        <fullName evidence="3">PaREP5ab</fullName>
    </recommendedName>
</protein>
<evidence type="ECO:0000256" key="1">
    <source>
        <dbReference type="SAM" id="Phobius"/>
    </source>
</evidence>
<keyword evidence="1" id="KW-0812">Transmembrane</keyword>
<comment type="caution">
    <text evidence="2">The sequence shown here is derived from an EMBL/GenBank/DDBJ whole genome shotgun (WGS) entry which is preliminary data.</text>
</comment>
<gene>
    <name evidence="2" type="ORF">ENV88_05755</name>
</gene>
<reference evidence="2" key="1">
    <citation type="journal article" date="2020" name="mSystems">
        <title>Genome- and Community-Level Interaction Insights into Carbon Utilization and Element Cycling Functions of Hydrothermarchaeota in Hydrothermal Sediment.</title>
        <authorList>
            <person name="Zhou Z."/>
            <person name="Liu Y."/>
            <person name="Xu W."/>
            <person name="Pan J."/>
            <person name="Luo Z.H."/>
            <person name="Li M."/>
        </authorList>
    </citation>
    <scope>NUCLEOTIDE SEQUENCE [LARGE SCALE GENOMIC DNA]</scope>
    <source>
        <strain evidence="2">SpSt-8</strain>
    </source>
</reference>
<dbReference type="AlphaFoldDB" id="A0A7C3WKJ7"/>
<keyword evidence="1" id="KW-0472">Membrane</keyword>
<dbReference type="EMBL" id="DTIB01000102">
    <property type="protein sequence ID" value="HGB25518.1"/>
    <property type="molecule type" value="Genomic_DNA"/>
</dbReference>
<keyword evidence="1" id="KW-1133">Transmembrane helix</keyword>
<proteinExistence type="predicted"/>
<feature type="transmembrane region" description="Helical" evidence="1">
    <location>
        <begin position="6"/>
        <end position="29"/>
    </location>
</feature>
<evidence type="ECO:0008006" key="3">
    <source>
        <dbReference type="Google" id="ProtNLM"/>
    </source>
</evidence>
<dbReference type="SUPFAM" id="SSF58113">
    <property type="entry name" value="Apolipoprotein A-I"/>
    <property type="match status" value="1"/>
</dbReference>
<organism evidence="2">
    <name type="scientific">Thermofilum pendens</name>
    <dbReference type="NCBI Taxonomy" id="2269"/>
    <lineage>
        <taxon>Archaea</taxon>
        <taxon>Thermoproteota</taxon>
        <taxon>Thermoprotei</taxon>
        <taxon>Thermofilales</taxon>
        <taxon>Thermofilaceae</taxon>
        <taxon>Thermofilum</taxon>
    </lineage>
</organism>
<name>A0A7C3WKJ7_THEPE</name>
<sequence>MDAGFVLNLLGAIGGLGSLATIVGVAYWLGRKFTEIDERFEMIEYRFKLIDERFESIDEEFKGVDEQFKQMDKRFDELKRYVDGKLEETKRELKEYTDSKISELKEYFGERLNDFEERFSSRIQRLAEAFTNYQEFFVEFLTTEGVIKPGYRDLLVKQARGTMRLATLNPLTREEWERLKVYLDKSERDELTLEEADDFLELARKVVREYGEHPEAWKLHIYATITRALTAKKYYSQRRKEAQQEQARQGA</sequence>
<evidence type="ECO:0000313" key="2">
    <source>
        <dbReference type="EMBL" id="HGB25518.1"/>
    </source>
</evidence>